<name>A0A1G7M9Z8_CHIFI</name>
<sequence length="161" mass="18722">MKRITFLRVAVFHPMLNVKRIVLIAAIIFCSQLSLFAAPNETVLRLFNHTFPEAQYIRWTEDGAYDVVCFVQDDSQYRIWYDKQGTLVYSLRYCGEKELPLTVLRAVKKKYRDRHIEGVTEITNKAGVNYEVLLSDENKWYSVTSTVSGNVGLKYSLKKQQ</sequence>
<organism evidence="1 2">
    <name type="scientific">Chitinophaga filiformis</name>
    <name type="common">Myxococcus filiformis</name>
    <name type="synonym">Flexibacter filiformis</name>
    <dbReference type="NCBI Taxonomy" id="104663"/>
    <lineage>
        <taxon>Bacteria</taxon>
        <taxon>Pseudomonadati</taxon>
        <taxon>Bacteroidota</taxon>
        <taxon>Chitinophagia</taxon>
        <taxon>Chitinophagales</taxon>
        <taxon>Chitinophagaceae</taxon>
        <taxon>Chitinophaga</taxon>
    </lineage>
</organism>
<dbReference type="RefSeq" id="WP_143011398.1">
    <property type="nucleotide sequence ID" value="NZ_FNBN01000002.1"/>
</dbReference>
<dbReference type="EMBL" id="FNBN01000002">
    <property type="protein sequence ID" value="SDF58557.1"/>
    <property type="molecule type" value="Genomic_DNA"/>
</dbReference>
<accession>A0A1G7M9Z8</accession>
<evidence type="ECO:0008006" key="3">
    <source>
        <dbReference type="Google" id="ProtNLM"/>
    </source>
</evidence>
<evidence type="ECO:0000313" key="1">
    <source>
        <dbReference type="EMBL" id="SDF58557.1"/>
    </source>
</evidence>
<proteinExistence type="predicted"/>
<dbReference type="OrthoDB" id="678457at2"/>
<dbReference type="SUPFAM" id="SSF160574">
    <property type="entry name" value="BT0923-like"/>
    <property type="match status" value="1"/>
</dbReference>
<protein>
    <recommendedName>
        <fullName evidence="3">Beta-lactamase-inhibitor-like, PepSY-like</fullName>
    </recommendedName>
</protein>
<gene>
    <name evidence="1" type="ORF">SAMN04488121_102344</name>
</gene>
<evidence type="ECO:0000313" key="2">
    <source>
        <dbReference type="Proteomes" id="UP000199045"/>
    </source>
</evidence>
<dbReference type="AlphaFoldDB" id="A0A1G7M9Z8"/>
<dbReference type="Gene3D" id="3.10.450.360">
    <property type="match status" value="1"/>
</dbReference>
<reference evidence="2" key="1">
    <citation type="submission" date="2016-10" db="EMBL/GenBank/DDBJ databases">
        <authorList>
            <person name="Varghese N."/>
            <person name="Submissions S."/>
        </authorList>
    </citation>
    <scope>NUCLEOTIDE SEQUENCE [LARGE SCALE GENOMIC DNA]</scope>
    <source>
        <strain evidence="2">DSM 527</strain>
    </source>
</reference>
<dbReference type="Proteomes" id="UP000199045">
    <property type="component" value="Unassembled WGS sequence"/>
</dbReference>